<evidence type="ECO:0000313" key="4">
    <source>
        <dbReference type="Proteomes" id="UP000284243"/>
    </source>
</evidence>
<gene>
    <name evidence="3" type="ORF">DWW57_09015</name>
    <name evidence="2" type="ORF">PN645_13915</name>
</gene>
<accession>A0A412TR95</accession>
<dbReference type="AlphaFoldDB" id="A0A412TR95"/>
<evidence type="ECO:0000313" key="2">
    <source>
        <dbReference type="EMBL" id="MDB9224098.1"/>
    </source>
</evidence>
<keyword evidence="1" id="KW-0732">Signal</keyword>
<evidence type="ECO:0000313" key="3">
    <source>
        <dbReference type="EMBL" id="RGU56387.1"/>
    </source>
</evidence>
<dbReference type="InterPro" id="IPR010239">
    <property type="entry name" value="CHP02001"/>
</dbReference>
<feature type="signal peptide" evidence="1">
    <location>
        <begin position="1"/>
        <end position="23"/>
    </location>
</feature>
<dbReference type="Proteomes" id="UP001212263">
    <property type="component" value="Unassembled WGS sequence"/>
</dbReference>
<protein>
    <recommendedName>
        <fullName evidence="5">FrrB</fullName>
    </recommendedName>
</protein>
<name>A0A412TR95_9BACT</name>
<organism evidence="3 4">
    <name type="scientific">Odoribacter splanchnicus</name>
    <dbReference type="NCBI Taxonomy" id="28118"/>
    <lineage>
        <taxon>Bacteria</taxon>
        <taxon>Pseudomonadati</taxon>
        <taxon>Bacteroidota</taxon>
        <taxon>Bacteroidia</taxon>
        <taxon>Bacteroidales</taxon>
        <taxon>Odoribacteraceae</taxon>
        <taxon>Odoribacter</taxon>
    </lineage>
</organism>
<sequence length="246" mass="26731">MKNLLKKAVIFAVAGIMALSVEAQEEKGVQFTVSGDFVSSYVWRGIYQGAQACVQPTLGVGLGGFSLTAWGSTSLADVEAGHKELDLTAAYSVGGFTFQIADLWWGGQGNNRYFHYGNKDTDHHFEAGVSYALPCEKFPLSMAWYTVFAGDDENADGKRQYSSYAEFNYPFSVKGIALNATLGLVPYKSMSAGLGYMTDGFAITNIALKATKEIRLSSSFSLPLYAQVICNPKMEDAHLVLGFTLR</sequence>
<dbReference type="EMBL" id="QRYC01000010">
    <property type="protein sequence ID" value="RGU56387.1"/>
    <property type="molecule type" value="Genomic_DNA"/>
</dbReference>
<evidence type="ECO:0008006" key="5">
    <source>
        <dbReference type="Google" id="ProtNLM"/>
    </source>
</evidence>
<dbReference type="Pfam" id="PF09694">
    <property type="entry name" value="Gcw_chp"/>
    <property type="match status" value="1"/>
</dbReference>
<dbReference type="EMBL" id="JAQMRD010000019">
    <property type="protein sequence ID" value="MDB9224098.1"/>
    <property type="molecule type" value="Genomic_DNA"/>
</dbReference>
<dbReference type="RefSeq" id="WP_118160298.1">
    <property type="nucleotide sequence ID" value="NZ_JADNDE010000003.1"/>
</dbReference>
<reference evidence="3 4" key="1">
    <citation type="submission" date="2018-08" db="EMBL/GenBank/DDBJ databases">
        <title>A genome reference for cultivated species of the human gut microbiota.</title>
        <authorList>
            <person name="Zou Y."/>
            <person name="Xue W."/>
            <person name="Luo G."/>
        </authorList>
    </citation>
    <scope>NUCLEOTIDE SEQUENCE [LARGE SCALE GENOMIC DNA]</scope>
    <source>
        <strain evidence="3 4">AF16-14</strain>
    </source>
</reference>
<feature type="chain" id="PRO_5019053974" description="FrrB" evidence="1">
    <location>
        <begin position="24"/>
        <end position="246"/>
    </location>
</feature>
<dbReference type="Proteomes" id="UP000284243">
    <property type="component" value="Unassembled WGS sequence"/>
</dbReference>
<comment type="caution">
    <text evidence="3">The sequence shown here is derived from an EMBL/GenBank/DDBJ whole genome shotgun (WGS) entry which is preliminary data.</text>
</comment>
<proteinExistence type="predicted"/>
<evidence type="ECO:0000256" key="1">
    <source>
        <dbReference type="SAM" id="SignalP"/>
    </source>
</evidence>
<reference evidence="2" key="2">
    <citation type="submission" date="2023-01" db="EMBL/GenBank/DDBJ databases">
        <title>Human gut microbiome strain richness.</title>
        <authorList>
            <person name="Chen-Liaw A."/>
        </authorList>
    </citation>
    <scope>NUCLEOTIDE SEQUENCE</scope>
    <source>
        <strain evidence="2">RTP21484st1_B7_RTP21484_190118</strain>
    </source>
</reference>